<comment type="caution">
    <text evidence="2">The sequence shown here is derived from an EMBL/GenBank/DDBJ whole genome shotgun (WGS) entry which is preliminary data.</text>
</comment>
<dbReference type="InterPro" id="IPR044655">
    <property type="entry name" value="BAGP1-like"/>
</dbReference>
<dbReference type="EMBL" id="JACGCM010001629">
    <property type="protein sequence ID" value="KAF6152464.1"/>
    <property type="molecule type" value="Genomic_DNA"/>
</dbReference>
<dbReference type="CDD" id="cd00030">
    <property type="entry name" value="C2"/>
    <property type="match status" value="1"/>
</dbReference>
<evidence type="ECO:0000313" key="3">
    <source>
        <dbReference type="Proteomes" id="UP000541444"/>
    </source>
</evidence>
<dbReference type="PANTHER" id="PTHR47038:SF1">
    <property type="entry name" value="BAG-ASSOCIATED GRAM PROTEIN 1"/>
    <property type="match status" value="1"/>
</dbReference>
<dbReference type="PROSITE" id="PS50004">
    <property type="entry name" value="C2"/>
    <property type="match status" value="1"/>
</dbReference>
<feature type="domain" description="C2" evidence="1">
    <location>
        <begin position="90"/>
        <end position="202"/>
    </location>
</feature>
<dbReference type="PRINTS" id="PR00360">
    <property type="entry name" value="C2DOMAIN"/>
</dbReference>
<accession>A0A7J7MCG1</accession>
<dbReference type="Pfam" id="PF00168">
    <property type="entry name" value="C2"/>
    <property type="match status" value="1"/>
</dbReference>
<dbReference type="SUPFAM" id="SSF49562">
    <property type="entry name" value="C2 domain (Calcium/lipid-binding domain, CaLB)"/>
    <property type="match status" value="1"/>
</dbReference>
<protein>
    <recommendedName>
        <fullName evidence="1">C2 domain-containing protein</fullName>
    </recommendedName>
</protein>
<dbReference type="OrthoDB" id="67700at2759"/>
<keyword evidence="3" id="KW-1185">Reference proteome</keyword>
<dbReference type="InterPro" id="IPR035892">
    <property type="entry name" value="C2_domain_sf"/>
</dbReference>
<gene>
    <name evidence="2" type="ORF">GIB67_035532</name>
</gene>
<proteinExistence type="predicted"/>
<sequence>MMDLQTPRFQETKTLEFLFSIRITITEMAEILLNFLVPSLWEIKVTVAAAVFVIASFLFFSYGGIGSGSGDGDVGDDLGEIGGDLDDKIKMGQLKGDSQSNSAFVIKLELLAAKNLLGANLNGTSDPYAIITCGEQKRFSSMVPGSRNPMWGEEFNFFVDELPVKINVTIYDWDIIWKSTVLGSVTVTVEGENQTGAVWHALDSSSGQACLLHNIG</sequence>
<organism evidence="2 3">
    <name type="scientific">Kingdonia uniflora</name>
    <dbReference type="NCBI Taxonomy" id="39325"/>
    <lineage>
        <taxon>Eukaryota</taxon>
        <taxon>Viridiplantae</taxon>
        <taxon>Streptophyta</taxon>
        <taxon>Embryophyta</taxon>
        <taxon>Tracheophyta</taxon>
        <taxon>Spermatophyta</taxon>
        <taxon>Magnoliopsida</taxon>
        <taxon>Ranunculales</taxon>
        <taxon>Circaeasteraceae</taxon>
        <taxon>Kingdonia</taxon>
    </lineage>
</organism>
<evidence type="ECO:0000313" key="2">
    <source>
        <dbReference type="EMBL" id="KAF6152464.1"/>
    </source>
</evidence>
<dbReference type="AlphaFoldDB" id="A0A7J7MCG1"/>
<dbReference type="SMART" id="SM00239">
    <property type="entry name" value="C2"/>
    <property type="match status" value="1"/>
</dbReference>
<dbReference type="Proteomes" id="UP000541444">
    <property type="component" value="Unassembled WGS sequence"/>
</dbReference>
<name>A0A7J7MCG1_9MAGN</name>
<dbReference type="InterPro" id="IPR000008">
    <property type="entry name" value="C2_dom"/>
</dbReference>
<dbReference type="PANTHER" id="PTHR47038">
    <property type="entry name" value="BAG-ASSOCIATED GRAM PROTEIN 1"/>
    <property type="match status" value="1"/>
</dbReference>
<reference evidence="2 3" key="1">
    <citation type="journal article" date="2020" name="IScience">
        <title>Genome Sequencing of the Endangered Kingdonia uniflora (Circaeasteraceae, Ranunculales) Reveals Potential Mechanisms of Evolutionary Specialization.</title>
        <authorList>
            <person name="Sun Y."/>
            <person name="Deng T."/>
            <person name="Zhang A."/>
            <person name="Moore M.J."/>
            <person name="Landis J.B."/>
            <person name="Lin N."/>
            <person name="Zhang H."/>
            <person name="Zhang X."/>
            <person name="Huang J."/>
            <person name="Zhang X."/>
            <person name="Sun H."/>
            <person name="Wang H."/>
        </authorList>
    </citation>
    <scope>NUCLEOTIDE SEQUENCE [LARGE SCALE GENOMIC DNA]</scope>
    <source>
        <strain evidence="2">TB1705</strain>
        <tissue evidence="2">Leaf</tissue>
    </source>
</reference>
<dbReference type="Gene3D" id="2.60.40.150">
    <property type="entry name" value="C2 domain"/>
    <property type="match status" value="1"/>
</dbReference>
<evidence type="ECO:0000259" key="1">
    <source>
        <dbReference type="PROSITE" id="PS50004"/>
    </source>
</evidence>